<sequence length="221" mass="24506">MRQTCRDLSSGRSIPIFPDGGRQVDADDRQPAAAEQRQTQGWPHDEKARPGLSAPVLSPAPSFSSWPTRYRPVILFCLGRCARWRATSGRPCPTSMRPRRPNSNPVALSDTQMQDQHNIKTRHGGDLSAIPLPGRVQQRPDAPAEASKTNAPNPRPSRPKQTQGWRASEVWLESPDHKDNDGYSKAGQRGACRWLQPQGACLWKDSREATEKSTVSPAKTK</sequence>
<reference evidence="3" key="5">
    <citation type="submission" date="2015-06" db="UniProtKB">
        <authorList>
            <consortium name="EnsemblFungi"/>
        </authorList>
    </citation>
    <scope>IDENTIFICATION</scope>
    <source>
        <strain evidence="3">ATCC 64411</strain>
    </source>
</reference>
<protein>
    <submittedName>
        <fullName evidence="2 3">Uncharacterized protein</fullName>
    </submittedName>
</protein>
<keyword evidence="4" id="KW-1185">Reference proteome</keyword>
<dbReference type="EMBL" id="GL876975">
    <property type="protein sequence ID" value="KLU90738.1"/>
    <property type="molecule type" value="Genomic_DNA"/>
</dbReference>
<reference evidence="2" key="3">
    <citation type="submission" date="2011-03" db="EMBL/GenBank/DDBJ databases">
        <title>Annotation of Magnaporthe poae ATCC 64411.</title>
        <authorList>
            <person name="Ma L.-J."/>
            <person name="Dead R."/>
            <person name="Young S.K."/>
            <person name="Zeng Q."/>
            <person name="Gargeya S."/>
            <person name="Fitzgerald M."/>
            <person name="Haas B."/>
            <person name="Abouelleil A."/>
            <person name="Alvarado L."/>
            <person name="Arachchi H.M."/>
            <person name="Berlin A."/>
            <person name="Brown A."/>
            <person name="Chapman S.B."/>
            <person name="Chen Z."/>
            <person name="Dunbar C."/>
            <person name="Freedman E."/>
            <person name="Gearin G."/>
            <person name="Gellesch M."/>
            <person name="Goldberg J."/>
            <person name="Griggs A."/>
            <person name="Gujja S."/>
            <person name="Heiman D."/>
            <person name="Howarth C."/>
            <person name="Larson L."/>
            <person name="Lui A."/>
            <person name="MacDonald P.J.P."/>
            <person name="Mehta T."/>
            <person name="Montmayeur A."/>
            <person name="Murphy C."/>
            <person name="Neiman D."/>
            <person name="Pearson M."/>
            <person name="Priest M."/>
            <person name="Roberts A."/>
            <person name="Saif S."/>
            <person name="Shea T."/>
            <person name="Shenoy N."/>
            <person name="Sisk P."/>
            <person name="Stolte C."/>
            <person name="Sykes S."/>
            <person name="Yandava C."/>
            <person name="Wortman J."/>
            <person name="Nusbaum C."/>
            <person name="Birren B."/>
        </authorList>
    </citation>
    <scope>NUCLEOTIDE SEQUENCE</scope>
    <source>
        <strain evidence="2">ATCC 64411</strain>
    </source>
</reference>
<dbReference type="EnsemblFungi" id="MAPG_10590T0">
    <property type="protein sequence ID" value="MAPG_10590T0"/>
    <property type="gene ID" value="MAPG_10590"/>
</dbReference>
<organism evidence="3 4">
    <name type="scientific">Magnaporthiopsis poae (strain ATCC 64411 / 73-15)</name>
    <name type="common">Kentucky bluegrass fungus</name>
    <name type="synonym">Magnaporthe poae</name>
    <dbReference type="NCBI Taxonomy" id="644358"/>
    <lineage>
        <taxon>Eukaryota</taxon>
        <taxon>Fungi</taxon>
        <taxon>Dikarya</taxon>
        <taxon>Ascomycota</taxon>
        <taxon>Pezizomycotina</taxon>
        <taxon>Sordariomycetes</taxon>
        <taxon>Sordariomycetidae</taxon>
        <taxon>Magnaporthales</taxon>
        <taxon>Magnaporthaceae</taxon>
        <taxon>Magnaporthiopsis</taxon>
    </lineage>
</organism>
<gene>
    <name evidence="2" type="ORF">MAPG_10590</name>
</gene>
<proteinExistence type="predicted"/>
<accession>A0A0C4ECZ9</accession>
<feature type="compositionally biased region" description="Polar residues" evidence="1">
    <location>
        <begin position="1"/>
        <end position="12"/>
    </location>
</feature>
<name>A0A0C4ECZ9_MAGP6</name>
<dbReference type="Proteomes" id="UP000011715">
    <property type="component" value="Unassembled WGS sequence"/>
</dbReference>
<evidence type="ECO:0000313" key="2">
    <source>
        <dbReference type="EMBL" id="KLU90738.1"/>
    </source>
</evidence>
<dbReference type="EMBL" id="ADBL01002367">
    <property type="status" value="NOT_ANNOTATED_CDS"/>
    <property type="molecule type" value="Genomic_DNA"/>
</dbReference>
<feature type="region of interest" description="Disordered" evidence="1">
    <location>
        <begin position="1"/>
        <end position="63"/>
    </location>
</feature>
<reference evidence="3" key="4">
    <citation type="journal article" date="2015" name="G3 (Bethesda)">
        <title>Genome sequences of three phytopathogenic species of the Magnaporthaceae family of fungi.</title>
        <authorList>
            <person name="Okagaki L.H."/>
            <person name="Nunes C.C."/>
            <person name="Sailsbery J."/>
            <person name="Clay B."/>
            <person name="Brown D."/>
            <person name="John T."/>
            <person name="Oh Y."/>
            <person name="Young N."/>
            <person name="Fitzgerald M."/>
            <person name="Haas B.J."/>
            <person name="Zeng Q."/>
            <person name="Young S."/>
            <person name="Adiconis X."/>
            <person name="Fan L."/>
            <person name="Levin J.Z."/>
            <person name="Mitchell T.K."/>
            <person name="Okubara P.A."/>
            <person name="Farman M.L."/>
            <person name="Kohn L.M."/>
            <person name="Birren B."/>
            <person name="Ma L.-J."/>
            <person name="Dean R.A."/>
        </authorList>
    </citation>
    <scope>NUCLEOTIDE SEQUENCE</scope>
    <source>
        <strain evidence="3">ATCC 64411 / 73-15</strain>
    </source>
</reference>
<reference evidence="4" key="1">
    <citation type="submission" date="2010-05" db="EMBL/GenBank/DDBJ databases">
        <title>The genome sequence of Magnaporthe poae strain ATCC 64411.</title>
        <authorList>
            <person name="Ma L.-J."/>
            <person name="Dead R."/>
            <person name="Young S."/>
            <person name="Zeng Q."/>
            <person name="Koehrsen M."/>
            <person name="Alvarado L."/>
            <person name="Berlin A."/>
            <person name="Chapman S.B."/>
            <person name="Chen Z."/>
            <person name="Freedman E."/>
            <person name="Gellesch M."/>
            <person name="Goldberg J."/>
            <person name="Griggs A."/>
            <person name="Gujja S."/>
            <person name="Heilman E.R."/>
            <person name="Heiman D."/>
            <person name="Hepburn T."/>
            <person name="Howarth C."/>
            <person name="Jen D."/>
            <person name="Larson L."/>
            <person name="Mehta T."/>
            <person name="Neiman D."/>
            <person name="Pearson M."/>
            <person name="Roberts A."/>
            <person name="Saif S."/>
            <person name="Shea T."/>
            <person name="Shenoy N."/>
            <person name="Sisk P."/>
            <person name="Stolte C."/>
            <person name="Sykes S."/>
            <person name="Walk T."/>
            <person name="White J."/>
            <person name="Yandava C."/>
            <person name="Haas B."/>
            <person name="Nusbaum C."/>
            <person name="Birren B."/>
        </authorList>
    </citation>
    <scope>NUCLEOTIDE SEQUENCE [LARGE SCALE GENOMIC DNA]</scope>
    <source>
        <strain evidence="4">ATCC 64411 / 73-15</strain>
    </source>
</reference>
<evidence type="ECO:0000313" key="4">
    <source>
        <dbReference type="Proteomes" id="UP000011715"/>
    </source>
</evidence>
<dbReference type="AlphaFoldDB" id="A0A0C4ECZ9"/>
<dbReference type="VEuPathDB" id="FungiDB:MAPG_10590"/>
<evidence type="ECO:0000256" key="1">
    <source>
        <dbReference type="SAM" id="MobiDB-lite"/>
    </source>
</evidence>
<feature type="region of interest" description="Disordered" evidence="1">
    <location>
        <begin position="88"/>
        <end position="187"/>
    </location>
</feature>
<evidence type="ECO:0000313" key="3">
    <source>
        <dbReference type="EnsemblFungi" id="MAPG_10590T0"/>
    </source>
</evidence>
<feature type="compositionally biased region" description="Polar residues" evidence="1">
    <location>
        <begin position="101"/>
        <end position="116"/>
    </location>
</feature>
<reference evidence="2" key="2">
    <citation type="submission" date="2010-05" db="EMBL/GenBank/DDBJ databases">
        <title>The Genome Sequence of Magnaporthe poae strain ATCC 64411.</title>
        <authorList>
            <consortium name="The Broad Institute Genome Sequencing Platform"/>
            <consortium name="Broad Institute Genome Sequencing Center for Infectious Disease"/>
            <person name="Ma L.-J."/>
            <person name="Dead R."/>
            <person name="Young S."/>
            <person name="Zeng Q."/>
            <person name="Koehrsen M."/>
            <person name="Alvarado L."/>
            <person name="Berlin A."/>
            <person name="Chapman S.B."/>
            <person name="Chen Z."/>
            <person name="Freedman E."/>
            <person name="Gellesch M."/>
            <person name="Goldberg J."/>
            <person name="Griggs A."/>
            <person name="Gujja S."/>
            <person name="Heilman E.R."/>
            <person name="Heiman D."/>
            <person name="Hepburn T."/>
            <person name="Howarth C."/>
            <person name="Jen D."/>
            <person name="Larson L."/>
            <person name="Mehta T."/>
            <person name="Neiman D."/>
            <person name="Pearson M."/>
            <person name="Roberts A."/>
            <person name="Saif S."/>
            <person name="Shea T."/>
            <person name="Shenoy N."/>
            <person name="Sisk P."/>
            <person name="Stolte C."/>
            <person name="Sykes S."/>
            <person name="Walk T."/>
            <person name="White J."/>
            <person name="Yandava C."/>
            <person name="Haas B."/>
            <person name="Nusbaum C."/>
            <person name="Birren B."/>
        </authorList>
    </citation>
    <scope>NUCLEOTIDE SEQUENCE</scope>
    <source>
        <strain evidence="2">ATCC 64411</strain>
    </source>
</reference>